<dbReference type="HOGENOM" id="CLU_971323_0_0_1"/>
<sequence length="287" mass="33876">MTTLLFDPIYMTQSRQLILQNTTSYFSNYQFSQAGIITQETACKNKIRIRNTQSCSVSQIAIYRVGIKNYRKKALDLKFEQDFKANNQKIIEYFISKVDYTNCINADKKAYLYNKKTIQKDEDIKFANQKMLNLMKIRKLSVYLGMFDQILRFEKPITTRNRLFQEQTEFLMLLYLAQRIKIFQGKYVGVRGDEEELQQIIGTRIQDVNKARQLSSAKLSYSVLKEFIKSNEKHFIIGPQIDEQGNVCLKNVQQFLEWGLGSRMNPDLSRLKQIEIDRYVRIKVLFQ</sequence>
<dbReference type="GeneID" id="5025608"/>
<organism evidence="1 2">
    <name type="scientific">Paramecium tetraurelia</name>
    <dbReference type="NCBI Taxonomy" id="5888"/>
    <lineage>
        <taxon>Eukaryota</taxon>
        <taxon>Sar</taxon>
        <taxon>Alveolata</taxon>
        <taxon>Ciliophora</taxon>
        <taxon>Intramacronucleata</taxon>
        <taxon>Oligohymenophorea</taxon>
        <taxon>Peniculida</taxon>
        <taxon>Parameciidae</taxon>
        <taxon>Paramecium</taxon>
    </lineage>
</organism>
<dbReference type="RefSeq" id="XP_001439823.1">
    <property type="nucleotide sequence ID" value="XM_001439786.1"/>
</dbReference>
<evidence type="ECO:0000313" key="1">
    <source>
        <dbReference type="EMBL" id="CAK72426.1"/>
    </source>
</evidence>
<dbReference type="AlphaFoldDB" id="A0CNQ9"/>
<dbReference type="OrthoDB" id="286071at2759"/>
<proteinExistence type="predicted"/>
<name>A0CNQ9_PARTE</name>
<dbReference type="Proteomes" id="UP000000600">
    <property type="component" value="Unassembled WGS sequence"/>
</dbReference>
<dbReference type="EMBL" id="CT868119">
    <property type="protein sequence ID" value="CAK72426.1"/>
    <property type="molecule type" value="Genomic_DNA"/>
</dbReference>
<evidence type="ECO:0000313" key="2">
    <source>
        <dbReference type="Proteomes" id="UP000000600"/>
    </source>
</evidence>
<keyword evidence="2" id="KW-1185">Reference proteome</keyword>
<dbReference type="KEGG" id="ptm:GSPATT00008868001"/>
<gene>
    <name evidence="1" type="ORF">GSPATT00008868001</name>
</gene>
<dbReference type="InParanoid" id="A0CNQ9"/>
<accession>A0CNQ9</accession>
<protein>
    <submittedName>
        <fullName evidence="1">Uncharacterized protein</fullName>
    </submittedName>
</protein>
<reference evidence="1 2" key="1">
    <citation type="journal article" date="2006" name="Nature">
        <title>Global trends of whole-genome duplications revealed by the ciliate Paramecium tetraurelia.</title>
        <authorList>
            <consortium name="Genoscope"/>
            <person name="Aury J.-M."/>
            <person name="Jaillon O."/>
            <person name="Duret L."/>
            <person name="Noel B."/>
            <person name="Jubin C."/>
            <person name="Porcel B.M."/>
            <person name="Segurens B."/>
            <person name="Daubin V."/>
            <person name="Anthouard V."/>
            <person name="Aiach N."/>
            <person name="Arnaiz O."/>
            <person name="Billaut A."/>
            <person name="Beisson J."/>
            <person name="Blanc I."/>
            <person name="Bouhouche K."/>
            <person name="Camara F."/>
            <person name="Duharcourt S."/>
            <person name="Guigo R."/>
            <person name="Gogendeau D."/>
            <person name="Katinka M."/>
            <person name="Keller A.-M."/>
            <person name="Kissmehl R."/>
            <person name="Klotz C."/>
            <person name="Koll F."/>
            <person name="Le Moue A."/>
            <person name="Lepere C."/>
            <person name="Malinsky S."/>
            <person name="Nowacki M."/>
            <person name="Nowak J.K."/>
            <person name="Plattner H."/>
            <person name="Poulain J."/>
            <person name="Ruiz F."/>
            <person name="Serrano V."/>
            <person name="Zagulski M."/>
            <person name="Dessen P."/>
            <person name="Betermier M."/>
            <person name="Weissenbach J."/>
            <person name="Scarpelli C."/>
            <person name="Schachter V."/>
            <person name="Sperling L."/>
            <person name="Meyer E."/>
            <person name="Cohen J."/>
            <person name="Wincker P."/>
        </authorList>
    </citation>
    <scope>NUCLEOTIDE SEQUENCE [LARGE SCALE GENOMIC DNA]</scope>
    <source>
        <strain evidence="1 2">Stock d4-2</strain>
    </source>
</reference>